<dbReference type="Proteomes" id="UP000703661">
    <property type="component" value="Unassembled WGS sequence"/>
</dbReference>
<proteinExistence type="predicted"/>
<dbReference type="NCBIfam" id="TIGR03182">
    <property type="entry name" value="PDH_E1_alph_y"/>
    <property type="match status" value="1"/>
</dbReference>
<protein>
    <recommendedName>
        <fullName evidence="5">Pyruvate dehydrogenase E1 component subunit alpha</fullName>
        <ecNumber evidence="5">1.2.4.1</ecNumber>
    </recommendedName>
</protein>
<keyword evidence="8" id="KW-1185">Reference proteome</keyword>
<dbReference type="FunFam" id="3.40.50.970:FF:000013">
    <property type="entry name" value="Pyruvate dehydrogenase E1 component subunit alpha"/>
    <property type="match status" value="1"/>
</dbReference>
<comment type="caution">
    <text evidence="7">The sequence shown here is derived from an EMBL/GenBank/DDBJ whole genome shotgun (WGS) entry which is preliminary data.</text>
</comment>
<organism evidence="7 8">
    <name type="scientific">Entomortierella chlamydospora</name>
    <dbReference type="NCBI Taxonomy" id="101097"/>
    <lineage>
        <taxon>Eukaryota</taxon>
        <taxon>Fungi</taxon>
        <taxon>Fungi incertae sedis</taxon>
        <taxon>Mucoromycota</taxon>
        <taxon>Mortierellomycotina</taxon>
        <taxon>Mortierellomycetes</taxon>
        <taxon>Mortierellales</taxon>
        <taxon>Mortierellaceae</taxon>
        <taxon>Entomortierella</taxon>
    </lineage>
</organism>
<dbReference type="CDD" id="cd02000">
    <property type="entry name" value="TPP_E1_PDC_ADC_BCADC"/>
    <property type="match status" value="1"/>
</dbReference>
<evidence type="ECO:0000256" key="1">
    <source>
        <dbReference type="ARBA" id="ARBA00001964"/>
    </source>
</evidence>
<dbReference type="InterPro" id="IPR001017">
    <property type="entry name" value="DH_E1"/>
</dbReference>
<evidence type="ECO:0000313" key="8">
    <source>
        <dbReference type="Proteomes" id="UP000703661"/>
    </source>
</evidence>
<dbReference type="EMBL" id="JAAAID010003163">
    <property type="protein sequence ID" value="KAG0000188.1"/>
    <property type="molecule type" value="Genomic_DNA"/>
</dbReference>
<keyword evidence="3 5" id="KW-0786">Thiamine pyrophosphate</keyword>
<dbReference type="PANTHER" id="PTHR11516:SF60">
    <property type="entry name" value="PYRUVATE DEHYDROGENASE E1 COMPONENT SUBUNIT ALPHA"/>
    <property type="match status" value="1"/>
</dbReference>
<evidence type="ECO:0000256" key="2">
    <source>
        <dbReference type="ARBA" id="ARBA00023002"/>
    </source>
</evidence>
<name>A0A9P6STP5_9FUNG</name>
<evidence type="ECO:0000256" key="5">
    <source>
        <dbReference type="RuleBase" id="RU361139"/>
    </source>
</evidence>
<dbReference type="InterPro" id="IPR050642">
    <property type="entry name" value="PDH_E1_Alpha_Subunit"/>
</dbReference>
<evidence type="ECO:0000259" key="6">
    <source>
        <dbReference type="Pfam" id="PF00676"/>
    </source>
</evidence>
<evidence type="ECO:0000256" key="4">
    <source>
        <dbReference type="ARBA" id="ARBA00023317"/>
    </source>
</evidence>
<dbReference type="GO" id="GO:0006086">
    <property type="term" value="P:pyruvate decarboxylation to acetyl-CoA"/>
    <property type="evidence" value="ECO:0007669"/>
    <property type="project" value="InterPro"/>
</dbReference>
<dbReference type="AlphaFoldDB" id="A0A9P6STP5"/>
<dbReference type="Gene3D" id="3.40.50.970">
    <property type="match status" value="1"/>
</dbReference>
<evidence type="ECO:0000313" key="7">
    <source>
        <dbReference type="EMBL" id="KAG0000188.1"/>
    </source>
</evidence>
<accession>A0A9P6STP5</accession>
<dbReference type="InterPro" id="IPR029061">
    <property type="entry name" value="THDP-binding"/>
</dbReference>
<dbReference type="Pfam" id="PF00676">
    <property type="entry name" value="E1_dh"/>
    <property type="match status" value="1"/>
</dbReference>
<keyword evidence="4 5" id="KW-0670">Pyruvate</keyword>
<dbReference type="SUPFAM" id="SSF52518">
    <property type="entry name" value="Thiamin diphosphate-binding fold (THDP-binding)"/>
    <property type="match status" value="1"/>
</dbReference>
<keyword evidence="2 5" id="KW-0560">Oxidoreductase</keyword>
<comment type="function">
    <text evidence="5">The pyruvate dehydrogenase complex catalyzes the overall conversion of pyruvate to acetyl-CoA and CO(2).</text>
</comment>
<sequence length="364" mass="40136">MLLTSRPTLHMAAVTSVAKSLAPSLKVNLKKEELINMYKGIATIRRLEMTADSLYKAKLIRGFCHLSTGQEAVVVGMEAALAPEDYGITAYRAHGFTYMRGGTIKSILAELLGRRDGISKGKGGSMHMFTPKYFGGNGIVGAQVPLGAGIAFSQKYQERKGATFTFYGDGAANQGQVFESFNMAKLWDLPCVFVCENNNYGMGTSAERSSASISYFKRGGYIPGIKVNGMDVLAVYNAIKYARDWTVTHGKGPIILEMETYRYGGHSVSDPGTAYRSREEIQDVRSNNDAIANLKGYLIEYKVISEDDAKALDKEARAHVEEATEEAKNSPEPDLGEFWDDVYVKGTEVPILRGREPEEFHHYK</sequence>
<dbReference type="EC" id="1.2.4.1" evidence="5"/>
<comment type="cofactor">
    <cofactor evidence="1 5">
        <name>thiamine diphosphate</name>
        <dbReference type="ChEBI" id="CHEBI:58937"/>
    </cofactor>
</comment>
<gene>
    <name evidence="7" type="primary">PDA1_2</name>
    <name evidence="7" type="ORF">BGZ80_006411</name>
</gene>
<dbReference type="GO" id="GO:0004739">
    <property type="term" value="F:pyruvate dehydrogenase (acetyl-transferring) activity"/>
    <property type="evidence" value="ECO:0007669"/>
    <property type="project" value="UniProtKB-UniRule"/>
</dbReference>
<dbReference type="PANTHER" id="PTHR11516">
    <property type="entry name" value="PYRUVATE DEHYDROGENASE E1 COMPONENT, ALPHA SUBUNIT BACTERIAL AND ORGANELLAR"/>
    <property type="match status" value="1"/>
</dbReference>
<feature type="domain" description="Dehydrogenase E1 component" evidence="6">
    <location>
        <begin position="41"/>
        <end position="334"/>
    </location>
</feature>
<dbReference type="InterPro" id="IPR017597">
    <property type="entry name" value="Pyrv_DH_E1_asu_subgrp-y"/>
</dbReference>
<reference evidence="7" key="1">
    <citation type="journal article" date="2020" name="Fungal Divers.">
        <title>Resolving the Mortierellaceae phylogeny through synthesis of multi-gene phylogenetics and phylogenomics.</title>
        <authorList>
            <person name="Vandepol N."/>
            <person name="Liber J."/>
            <person name="Desiro A."/>
            <person name="Na H."/>
            <person name="Kennedy M."/>
            <person name="Barry K."/>
            <person name="Grigoriev I.V."/>
            <person name="Miller A.N."/>
            <person name="O'Donnell K."/>
            <person name="Stajich J.E."/>
            <person name="Bonito G."/>
        </authorList>
    </citation>
    <scope>NUCLEOTIDE SEQUENCE</scope>
    <source>
        <strain evidence="7">NRRL 2769</strain>
    </source>
</reference>
<comment type="catalytic activity">
    <reaction evidence="5">
        <text>N(6)-[(R)-lipoyl]-L-lysyl-[protein] + pyruvate + H(+) = N(6)-[(R)-S(8)-acetyldihydrolipoyl]-L-lysyl-[protein] + CO2</text>
        <dbReference type="Rhea" id="RHEA:19189"/>
        <dbReference type="Rhea" id="RHEA-COMP:10474"/>
        <dbReference type="Rhea" id="RHEA-COMP:10478"/>
        <dbReference type="ChEBI" id="CHEBI:15361"/>
        <dbReference type="ChEBI" id="CHEBI:15378"/>
        <dbReference type="ChEBI" id="CHEBI:16526"/>
        <dbReference type="ChEBI" id="CHEBI:83099"/>
        <dbReference type="ChEBI" id="CHEBI:83111"/>
        <dbReference type="EC" id="1.2.4.1"/>
    </reaction>
</comment>
<evidence type="ECO:0000256" key="3">
    <source>
        <dbReference type="ARBA" id="ARBA00023052"/>
    </source>
</evidence>